<reference evidence="3" key="1">
    <citation type="submission" date="2020-11" db="EMBL/GenBank/DDBJ databases">
        <title>Nocardioides cynanchi sp. nov., isolated from soil of rhizosphere of Cynanchum wilfordii.</title>
        <authorList>
            <person name="Lee J.-S."/>
            <person name="Suh M.K."/>
            <person name="Kim J.-S."/>
        </authorList>
    </citation>
    <scope>NUCLEOTIDE SEQUENCE</scope>
    <source>
        <strain evidence="3">KCTC 19276</strain>
    </source>
</reference>
<dbReference type="InterPro" id="IPR058807">
    <property type="entry name" value="ScoMcrA_N"/>
</dbReference>
<evidence type="ECO:0000256" key="1">
    <source>
        <dbReference type="SAM" id="MobiDB-lite"/>
    </source>
</evidence>
<name>A0A930VES1_9ACTN</name>
<dbReference type="Proteomes" id="UP000660668">
    <property type="component" value="Unassembled WGS sequence"/>
</dbReference>
<evidence type="ECO:0000313" key="4">
    <source>
        <dbReference type="Proteomes" id="UP000660668"/>
    </source>
</evidence>
<dbReference type="EMBL" id="JADKPO010000001">
    <property type="protein sequence ID" value="MBF4766164.1"/>
    <property type="molecule type" value="Genomic_DNA"/>
</dbReference>
<comment type="caution">
    <text evidence="3">The sequence shown here is derived from an EMBL/GenBank/DDBJ whole genome shotgun (WGS) entry which is preliminary data.</text>
</comment>
<proteinExistence type="predicted"/>
<dbReference type="Pfam" id="PF26345">
    <property type="entry name" value="ScoMcrA_N"/>
    <property type="match status" value="1"/>
</dbReference>
<feature type="region of interest" description="Disordered" evidence="1">
    <location>
        <begin position="223"/>
        <end position="263"/>
    </location>
</feature>
<keyword evidence="4" id="KW-1185">Reference proteome</keyword>
<dbReference type="RefSeq" id="WP_194694326.1">
    <property type="nucleotide sequence ID" value="NZ_JADKPO010000001.1"/>
</dbReference>
<organism evidence="3 4">
    <name type="scientific">Nocardioides agariphilus</name>
    <dbReference type="NCBI Taxonomy" id="433664"/>
    <lineage>
        <taxon>Bacteria</taxon>
        <taxon>Bacillati</taxon>
        <taxon>Actinomycetota</taxon>
        <taxon>Actinomycetes</taxon>
        <taxon>Propionibacteriales</taxon>
        <taxon>Nocardioidaceae</taxon>
        <taxon>Nocardioides</taxon>
    </lineage>
</organism>
<protein>
    <recommendedName>
        <fullName evidence="2">ScoMcrA-like N-terminal head domain-containing protein</fullName>
    </recommendedName>
</protein>
<sequence length="287" mass="31111">MPRFAAVSRHHVTSALDEYDAPGREEFVVMHGGRAYGAQAVLSAAHEKATGSAVSDWDWTSKDQAARILRELGFRVLAGDDPEAVVPVTGAWRETSDVGPEATREAWAAAARDRLLEAARRYRATVQPAELAIEVQRRSGIRTRQLWHHWLDEVLGLVALESSRLEEPLLVSLCADDAGRVTDGYAVAVRAAYGERPEHPNAHAANERLECYRYFEAAGLPADGGSVEPPKMAPAARATATRTGTRRTAAPKAPAVKRPTKPADRPPEICPTCFMAIPRSGVCDNCG</sequence>
<feature type="domain" description="ScoMcrA-like N-terminal head" evidence="2">
    <location>
        <begin position="6"/>
        <end position="76"/>
    </location>
</feature>
<evidence type="ECO:0000259" key="2">
    <source>
        <dbReference type="Pfam" id="PF26345"/>
    </source>
</evidence>
<feature type="compositionally biased region" description="Low complexity" evidence="1">
    <location>
        <begin position="229"/>
        <end position="257"/>
    </location>
</feature>
<gene>
    <name evidence="3" type="ORF">ISU10_00100</name>
</gene>
<dbReference type="AlphaFoldDB" id="A0A930VES1"/>
<evidence type="ECO:0000313" key="3">
    <source>
        <dbReference type="EMBL" id="MBF4766164.1"/>
    </source>
</evidence>
<accession>A0A930VES1</accession>